<dbReference type="Pfam" id="PF00400">
    <property type="entry name" value="WD40"/>
    <property type="match status" value="1"/>
</dbReference>
<dbReference type="InterPro" id="IPR001680">
    <property type="entry name" value="WD40_rpt"/>
</dbReference>
<keyword evidence="1 3" id="KW-0853">WD repeat</keyword>
<comment type="caution">
    <text evidence="4">The sequence shown here is derived from an EMBL/GenBank/DDBJ whole genome shotgun (WGS) entry which is preliminary data.</text>
</comment>
<reference evidence="4 5" key="1">
    <citation type="submission" date="2015-05" db="EMBL/GenBank/DDBJ databases">
        <title>Photobacterium galathea sp. nov.</title>
        <authorList>
            <person name="Machado H."/>
            <person name="Gram L."/>
        </authorList>
    </citation>
    <scope>NUCLEOTIDE SEQUENCE [LARGE SCALE GENOMIC DNA]</scope>
    <source>
        <strain evidence="4 5">DSM 22954</strain>
    </source>
</reference>
<dbReference type="Proteomes" id="UP000035909">
    <property type="component" value="Unassembled WGS sequence"/>
</dbReference>
<dbReference type="EMBL" id="LDOU01000024">
    <property type="protein sequence ID" value="KLV05608.1"/>
    <property type="molecule type" value="Genomic_DNA"/>
</dbReference>
<evidence type="ECO:0000313" key="4">
    <source>
        <dbReference type="EMBL" id="KLV05608.1"/>
    </source>
</evidence>
<dbReference type="RefSeq" id="WP_047887131.1">
    <property type="nucleotide sequence ID" value="NZ_CP071325.1"/>
</dbReference>
<evidence type="ECO:0000313" key="5">
    <source>
        <dbReference type="Proteomes" id="UP000035909"/>
    </source>
</evidence>
<dbReference type="PROSITE" id="PS50082">
    <property type="entry name" value="WD_REPEATS_2"/>
    <property type="match status" value="3"/>
</dbReference>
<dbReference type="PROSITE" id="PS50294">
    <property type="entry name" value="WD_REPEATS_REGION"/>
    <property type="match status" value="1"/>
</dbReference>
<proteinExistence type="predicted"/>
<dbReference type="InterPro" id="IPR050505">
    <property type="entry name" value="WDR55/POC1"/>
</dbReference>
<name>A0A0J1H195_9GAMM</name>
<accession>A0A0J1H195</accession>
<dbReference type="PATRIC" id="fig|320778.3.peg.4418"/>
<dbReference type="OrthoDB" id="6192037at2"/>
<keyword evidence="5" id="KW-1185">Reference proteome</keyword>
<dbReference type="SMART" id="SM00320">
    <property type="entry name" value="WD40"/>
    <property type="match status" value="4"/>
</dbReference>
<dbReference type="PROSITE" id="PS51257">
    <property type="entry name" value="PROKAR_LIPOPROTEIN"/>
    <property type="match status" value="1"/>
</dbReference>
<feature type="repeat" description="WD" evidence="3">
    <location>
        <begin position="242"/>
        <end position="283"/>
    </location>
</feature>
<dbReference type="PANTHER" id="PTHR44019:SF8">
    <property type="entry name" value="POC1 CENTRIOLAR PROTEIN HOMOLOG"/>
    <property type="match status" value="1"/>
</dbReference>
<dbReference type="PANTHER" id="PTHR44019">
    <property type="entry name" value="WD REPEAT-CONTAINING PROTEIN 55"/>
    <property type="match status" value="1"/>
</dbReference>
<feature type="repeat" description="WD" evidence="3">
    <location>
        <begin position="198"/>
        <end position="239"/>
    </location>
</feature>
<feature type="repeat" description="WD" evidence="3">
    <location>
        <begin position="157"/>
        <end position="198"/>
    </location>
</feature>
<dbReference type="Gene3D" id="2.130.10.10">
    <property type="entry name" value="YVTN repeat-like/Quinoprotein amine dehydrogenase"/>
    <property type="match status" value="2"/>
</dbReference>
<keyword evidence="2" id="KW-0677">Repeat</keyword>
<gene>
    <name evidence="4" type="ORF">ABT57_20540</name>
</gene>
<evidence type="ECO:0000256" key="1">
    <source>
        <dbReference type="ARBA" id="ARBA00022574"/>
    </source>
</evidence>
<dbReference type="SUPFAM" id="SSF50998">
    <property type="entry name" value="Quinoprotein alcohol dehydrogenase-like"/>
    <property type="match status" value="1"/>
</dbReference>
<evidence type="ECO:0000256" key="2">
    <source>
        <dbReference type="ARBA" id="ARBA00022737"/>
    </source>
</evidence>
<dbReference type="InterPro" id="IPR011047">
    <property type="entry name" value="Quinoprotein_ADH-like_sf"/>
</dbReference>
<dbReference type="STRING" id="320778.ABT57_20540"/>
<dbReference type="InterPro" id="IPR015943">
    <property type="entry name" value="WD40/YVTN_repeat-like_dom_sf"/>
</dbReference>
<evidence type="ECO:0000256" key="3">
    <source>
        <dbReference type="PROSITE-ProRule" id="PRU00221"/>
    </source>
</evidence>
<organism evidence="4 5">
    <name type="scientific">Photobacterium ganghwense</name>
    <dbReference type="NCBI Taxonomy" id="320778"/>
    <lineage>
        <taxon>Bacteria</taxon>
        <taxon>Pseudomonadati</taxon>
        <taxon>Pseudomonadota</taxon>
        <taxon>Gammaproteobacteria</taxon>
        <taxon>Vibrionales</taxon>
        <taxon>Vibrionaceae</taxon>
        <taxon>Photobacterium</taxon>
    </lineage>
</organism>
<sequence>MQTKRCITIFIVALLTLSGCFFSGAEQQRWSLADEGATSFSLSRDGRFALYHSAIQGIVLWDLQQNKKLADFGSQDPYHNTVLSSAIADNGRFAITATAQNFAVWDLAWGQSEGLWSVSDGTIRDVAIANNGQHVLLALSNGKALYVDLGSGRRLEFLAHREKVNAVALSPNGRFALSGGNDYNAYLWDTLSGQIVYRFPHTHRISQVALQRDGKLAMTADGGNDIAIWDLHTGEKQSDLAVRLRQQNLSSARFSDDGSRLVTGTPARRVELWDTRSGQNLGRWEAAAQQDTRPPAAVVYDVAITPEGNVTSGTSAGIAQLWTTEEK</sequence>
<keyword evidence="4" id="KW-0449">Lipoprotein</keyword>
<dbReference type="AlphaFoldDB" id="A0A0J1H195"/>
<protein>
    <submittedName>
        <fullName evidence="4">Lipoprotein</fullName>
    </submittedName>
</protein>